<sequence>MEFSVNGVNYRCSKLSVFDQLKVSRKLLPVLAGLTSELQSLRESAAPGQALETLLPKIAQSLAGMSDDDCNAILYPCLSVVSRQHQKGWTPVFSQGQMMFDDINLVSMLQIVSKVVGDSLGNFFQELPADVTPPL</sequence>
<gene>
    <name evidence="1" type="ORF">CG757_05125</name>
</gene>
<dbReference type="EMBL" id="AAKOIS010000001">
    <property type="protein sequence ID" value="ECT9336013.1"/>
    <property type="molecule type" value="Genomic_DNA"/>
</dbReference>
<protein>
    <recommendedName>
        <fullName evidence="2">Bacteriophage protein</fullName>
    </recommendedName>
</protein>
<name>A0A5I1MKR0_SALET</name>
<evidence type="ECO:0008006" key="2">
    <source>
        <dbReference type="Google" id="ProtNLM"/>
    </source>
</evidence>
<dbReference type="Pfam" id="PF21822">
    <property type="entry name" value="Phage_TAC_15"/>
    <property type="match status" value="1"/>
</dbReference>
<dbReference type="InterPro" id="IPR049156">
    <property type="entry name" value="Phage_chap_TAC_15-like"/>
</dbReference>
<proteinExistence type="predicted"/>
<evidence type="ECO:0000313" key="1">
    <source>
        <dbReference type="EMBL" id="ECT9336013.1"/>
    </source>
</evidence>
<organism evidence="1">
    <name type="scientific">Salmonella enterica subsp. enterica serovar Cotham</name>
    <dbReference type="NCBI Taxonomy" id="2572724"/>
    <lineage>
        <taxon>Bacteria</taxon>
        <taxon>Pseudomonadati</taxon>
        <taxon>Pseudomonadota</taxon>
        <taxon>Gammaproteobacteria</taxon>
        <taxon>Enterobacterales</taxon>
        <taxon>Enterobacteriaceae</taxon>
        <taxon>Salmonella</taxon>
    </lineage>
</organism>
<reference evidence="1" key="1">
    <citation type="submission" date="2018-07" db="EMBL/GenBank/DDBJ databases">
        <authorList>
            <consortium name="PulseNet: The National Subtyping Network for Foodborne Disease Surveillance"/>
            <person name="Tarr C.L."/>
            <person name="Trees E."/>
            <person name="Katz L.S."/>
            <person name="Carleton-Romer H.A."/>
            <person name="Stroika S."/>
            <person name="Kucerova Z."/>
            <person name="Roache K.F."/>
            <person name="Sabol A.L."/>
            <person name="Besser J."/>
            <person name="Gerner-Smidt P."/>
        </authorList>
    </citation>
    <scope>NUCLEOTIDE SEQUENCE</scope>
    <source>
        <strain evidence="1">2015AM-0391</strain>
    </source>
</reference>
<dbReference type="AlphaFoldDB" id="A0A5I1MKR0"/>
<accession>A0A5I1MKR0</accession>
<comment type="caution">
    <text evidence="1">The sequence shown here is derived from an EMBL/GenBank/DDBJ whole genome shotgun (WGS) entry which is preliminary data.</text>
</comment>